<name>A0ABW0HDZ8_9HYPH</name>
<evidence type="ECO:0000256" key="1">
    <source>
        <dbReference type="ARBA" id="ARBA00001917"/>
    </source>
</evidence>
<evidence type="ECO:0000256" key="9">
    <source>
        <dbReference type="ARBA" id="ARBA00049578"/>
    </source>
</evidence>
<comment type="caution">
    <text evidence="13">The sequence shown here is derived from an EMBL/GenBank/DDBJ whole genome shotgun (WGS) entry which is preliminary data.</text>
</comment>
<evidence type="ECO:0000256" key="11">
    <source>
        <dbReference type="ARBA" id="ARBA00049728"/>
    </source>
</evidence>
<comment type="catalytic activity">
    <reaction evidence="7">
        <text>5,6-dihydrothymine + NAD(+) = thymine + NADH + H(+)</text>
        <dbReference type="Rhea" id="RHEA:28791"/>
        <dbReference type="ChEBI" id="CHEBI:15378"/>
        <dbReference type="ChEBI" id="CHEBI:17821"/>
        <dbReference type="ChEBI" id="CHEBI:27468"/>
        <dbReference type="ChEBI" id="CHEBI:57540"/>
        <dbReference type="ChEBI" id="CHEBI:57945"/>
        <dbReference type="EC" id="1.3.1.1"/>
    </reaction>
</comment>
<dbReference type="PIRSF" id="PIRSF000164">
    <property type="entry name" value="DHO_oxidase"/>
    <property type="match status" value="1"/>
</dbReference>
<evidence type="ECO:0000256" key="5">
    <source>
        <dbReference type="ARBA" id="ARBA00022975"/>
    </source>
</evidence>
<keyword evidence="6" id="KW-0560">Oxidoreductase</keyword>
<reference evidence="14" key="1">
    <citation type="journal article" date="2019" name="Int. J. Syst. Evol. Microbiol.">
        <title>The Global Catalogue of Microorganisms (GCM) 10K type strain sequencing project: providing services to taxonomists for standard genome sequencing and annotation.</title>
        <authorList>
            <consortium name="The Broad Institute Genomics Platform"/>
            <consortium name="The Broad Institute Genome Sequencing Center for Infectious Disease"/>
            <person name="Wu L."/>
            <person name="Ma J."/>
        </authorList>
    </citation>
    <scope>NUCLEOTIDE SEQUENCE [LARGE SCALE GENOMIC DNA]</scope>
    <source>
        <strain evidence="14">CGMCC 1.16326</strain>
    </source>
</reference>
<comment type="subunit">
    <text evidence="10">Heterotetramer of 2 PreA and 2 PreT subunits.</text>
</comment>
<keyword evidence="4" id="KW-0288">FMN</keyword>
<dbReference type="EC" id="1.3.1.1" evidence="11"/>
<evidence type="ECO:0000256" key="8">
    <source>
        <dbReference type="ARBA" id="ARBA00048792"/>
    </source>
</evidence>
<dbReference type="EMBL" id="JBHSLV010000032">
    <property type="protein sequence ID" value="MFC5394588.1"/>
    <property type="molecule type" value="Genomic_DNA"/>
</dbReference>
<proteinExistence type="predicted"/>
<evidence type="ECO:0000313" key="13">
    <source>
        <dbReference type="EMBL" id="MFC5394588.1"/>
    </source>
</evidence>
<keyword evidence="3" id="KW-0285">Flavoprotein</keyword>
<dbReference type="Pfam" id="PF01180">
    <property type="entry name" value="DHO_dh"/>
    <property type="match status" value="1"/>
</dbReference>
<keyword evidence="14" id="KW-1185">Reference proteome</keyword>
<dbReference type="InterPro" id="IPR005720">
    <property type="entry name" value="Dihydroorotate_DH_cat"/>
</dbReference>
<dbReference type="Gene3D" id="3.20.20.70">
    <property type="entry name" value="Aldolase class I"/>
    <property type="match status" value="1"/>
</dbReference>
<dbReference type="PANTHER" id="PTHR43073">
    <property type="entry name" value="DIHYDROPYRIMIDINE DEHYDROGENASE [NADP(+)]"/>
    <property type="match status" value="1"/>
</dbReference>
<evidence type="ECO:0000259" key="12">
    <source>
        <dbReference type="Pfam" id="PF01180"/>
    </source>
</evidence>
<comment type="cofactor">
    <cofactor evidence="1">
        <name>FMN</name>
        <dbReference type="ChEBI" id="CHEBI:58210"/>
    </cofactor>
</comment>
<dbReference type="InterPro" id="IPR013785">
    <property type="entry name" value="Aldolase_TIM"/>
</dbReference>
<accession>A0ABW0HDZ8</accession>
<keyword evidence="5" id="KW-0665">Pyrimidine biosynthesis</keyword>
<sequence length="355" mass="38122">MTRSLATRIGRTALKNPLIAASAEHLIDADGVRAALKAGAGAVVVKSTNEVQAAKDQLQRAEYMVLDEHWRPVPWGPDAPRGATIACRSGLHPLSFEPWLEQTARLDREARALDSYAIPSLILGDLDHALAMARKVEQAGLRVLEFNIGTPYASQAAKGAVSTELLPERISHLVSAMRKAISLPLWIKVTGQSDRVPELARAAFEAGADSVVMAGRLLGFLPDVETMEPFLGTSLGIGGFWNLPLTCHWLATSRLALGPERPLIGINGAQSGLDIARMMLAGASAVGIASPVMLRGFDLLGRSLAEFQDYLDAKGINAADLVGVAVSHRKTFADMPLRQDNWRNYVPQARTIAGE</sequence>
<evidence type="ECO:0000256" key="10">
    <source>
        <dbReference type="ARBA" id="ARBA00049714"/>
    </source>
</evidence>
<protein>
    <recommendedName>
        <fullName evidence="11">dihydrouracil dehydrogenase (NAD(+))</fullName>
        <ecNumber evidence="11">1.3.1.1</ecNumber>
    </recommendedName>
</protein>
<comment type="pathway">
    <text evidence="2">Pyrimidine metabolism; UMP biosynthesis via de novo pathway.</text>
</comment>
<gene>
    <name evidence="13" type="ORF">ACFPPC_18280</name>
</gene>
<evidence type="ECO:0000256" key="6">
    <source>
        <dbReference type="ARBA" id="ARBA00023002"/>
    </source>
</evidence>
<dbReference type="Proteomes" id="UP001596104">
    <property type="component" value="Unassembled WGS sequence"/>
</dbReference>
<dbReference type="SUPFAM" id="SSF51395">
    <property type="entry name" value="FMN-linked oxidoreductases"/>
    <property type="match status" value="1"/>
</dbReference>
<evidence type="ECO:0000256" key="3">
    <source>
        <dbReference type="ARBA" id="ARBA00022630"/>
    </source>
</evidence>
<comment type="function">
    <text evidence="9">Involved in pyrimidine base degradation. Catalyzes physiologically the reduction of uracil to 5,6-dihydrouracil (DHU) by using NADH as a specific cosubstrate. It also catalyzes the reverse reaction and the reduction of thymine to 5,6-dihydrothymine (DHT).</text>
</comment>
<organism evidence="13 14">
    <name type="scientific">Bosea vestrisii</name>
    <dbReference type="NCBI Taxonomy" id="151416"/>
    <lineage>
        <taxon>Bacteria</taxon>
        <taxon>Pseudomonadati</taxon>
        <taxon>Pseudomonadota</taxon>
        <taxon>Alphaproteobacteria</taxon>
        <taxon>Hyphomicrobiales</taxon>
        <taxon>Boseaceae</taxon>
        <taxon>Bosea</taxon>
    </lineage>
</organism>
<dbReference type="InterPro" id="IPR012135">
    <property type="entry name" value="Dihydroorotate_DH_1_2"/>
</dbReference>
<evidence type="ECO:0000256" key="2">
    <source>
        <dbReference type="ARBA" id="ARBA00004725"/>
    </source>
</evidence>
<feature type="domain" description="Dihydroorotate dehydrogenase catalytic" evidence="12">
    <location>
        <begin position="127"/>
        <end position="300"/>
    </location>
</feature>
<dbReference type="PANTHER" id="PTHR43073:SF2">
    <property type="entry name" value="DIHYDROPYRIMIDINE DEHYDROGENASE [NADP(+)]"/>
    <property type="match status" value="1"/>
</dbReference>
<comment type="catalytic activity">
    <reaction evidence="8">
        <text>5,6-dihydrouracil + NAD(+) = uracil + NADH + H(+)</text>
        <dbReference type="Rhea" id="RHEA:20189"/>
        <dbReference type="ChEBI" id="CHEBI:15378"/>
        <dbReference type="ChEBI" id="CHEBI:15901"/>
        <dbReference type="ChEBI" id="CHEBI:17568"/>
        <dbReference type="ChEBI" id="CHEBI:57540"/>
        <dbReference type="ChEBI" id="CHEBI:57945"/>
        <dbReference type="EC" id="1.3.1.1"/>
    </reaction>
</comment>
<evidence type="ECO:0000256" key="7">
    <source>
        <dbReference type="ARBA" id="ARBA00047685"/>
    </source>
</evidence>
<evidence type="ECO:0000256" key="4">
    <source>
        <dbReference type="ARBA" id="ARBA00022643"/>
    </source>
</evidence>
<dbReference type="RefSeq" id="WP_377010003.1">
    <property type="nucleotide sequence ID" value="NZ_JBHSLV010000032.1"/>
</dbReference>
<evidence type="ECO:0000313" key="14">
    <source>
        <dbReference type="Proteomes" id="UP001596104"/>
    </source>
</evidence>